<dbReference type="PANTHER" id="PTHR46838">
    <property type="entry name" value="TUMOR NECROSIS FACTOR RECEPTOR SUPERFAMILY MEMBER 14"/>
    <property type="match status" value="1"/>
</dbReference>
<accession>A0A6P3S6C0</accession>
<organism evidence="4 5">
    <name type="scientific">Pteropus vampyrus</name>
    <name type="common">Large flying fox</name>
    <dbReference type="NCBI Taxonomy" id="132908"/>
    <lineage>
        <taxon>Eukaryota</taxon>
        <taxon>Metazoa</taxon>
        <taxon>Chordata</taxon>
        <taxon>Craniata</taxon>
        <taxon>Vertebrata</taxon>
        <taxon>Euteleostomi</taxon>
        <taxon>Mammalia</taxon>
        <taxon>Eutheria</taxon>
        <taxon>Laurasiatheria</taxon>
        <taxon>Chiroptera</taxon>
        <taxon>Yinpterochiroptera</taxon>
        <taxon>Pteropodoidea</taxon>
        <taxon>Pteropodidae</taxon>
        <taxon>Pteropodinae</taxon>
        <taxon>Pteropus</taxon>
    </lineage>
</organism>
<dbReference type="Proteomes" id="UP000515202">
    <property type="component" value="Unplaced"/>
</dbReference>
<feature type="domain" description="TNFR-Cys" evidence="3">
    <location>
        <begin position="26"/>
        <end position="60"/>
    </location>
</feature>
<keyword evidence="2" id="KW-0732">Signal</keyword>
<dbReference type="OrthoDB" id="10031141at2759"/>
<dbReference type="GO" id="GO:0009897">
    <property type="term" value="C:external side of plasma membrane"/>
    <property type="evidence" value="ECO:0007669"/>
    <property type="project" value="TreeGrafter"/>
</dbReference>
<dbReference type="RefSeq" id="XP_011385833.2">
    <property type="nucleotide sequence ID" value="XM_011387531.2"/>
</dbReference>
<dbReference type="GeneID" id="105311557"/>
<dbReference type="SMART" id="SM00208">
    <property type="entry name" value="TNFR"/>
    <property type="match status" value="2"/>
</dbReference>
<dbReference type="SUPFAM" id="SSF57586">
    <property type="entry name" value="TNF receptor-like"/>
    <property type="match status" value="1"/>
</dbReference>
<dbReference type="GO" id="GO:0050829">
    <property type="term" value="P:defense response to Gram-negative bacterium"/>
    <property type="evidence" value="ECO:0007669"/>
    <property type="project" value="TreeGrafter"/>
</dbReference>
<feature type="disulfide bond" evidence="1">
    <location>
        <begin position="39"/>
        <end position="52"/>
    </location>
</feature>
<evidence type="ECO:0000259" key="3">
    <source>
        <dbReference type="PROSITE" id="PS50050"/>
    </source>
</evidence>
<sequence length="119" mass="13048">MPPPHRPQALCFLLLGCPHCALAMSPCKEDEYPVGAECCPKCSPGYRVHKPCGKDTGTFCVPCPWGTYTAHLNGLSECLQCRVCDPGKNMAMLSREIPWSQHRCDRKDHGCPGPGPPRL</sequence>
<dbReference type="InterPro" id="IPR001368">
    <property type="entry name" value="TNFR/NGFR_Cys_rich_reg"/>
</dbReference>
<dbReference type="PROSITE" id="PS51257">
    <property type="entry name" value="PROKAR_LIPOPROTEIN"/>
    <property type="match status" value="1"/>
</dbReference>
<feature type="chain" id="PRO_5027976284" evidence="2">
    <location>
        <begin position="24"/>
        <end position="119"/>
    </location>
</feature>
<keyword evidence="1" id="KW-1015">Disulfide bond</keyword>
<dbReference type="AlphaFoldDB" id="A0A6P3S6C0"/>
<evidence type="ECO:0000313" key="5">
    <source>
        <dbReference type="RefSeq" id="XP_011385833.2"/>
    </source>
</evidence>
<dbReference type="FunFam" id="2.10.50.10:FF:000007">
    <property type="entry name" value="TNF receptor superfamily member 14"/>
    <property type="match status" value="1"/>
</dbReference>
<feature type="repeat" description="TNFR-Cys" evidence="1">
    <location>
        <begin position="26"/>
        <end position="60"/>
    </location>
</feature>
<evidence type="ECO:0000256" key="1">
    <source>
        <dbReference type="PROSITE-ProRule" id="PRU00206"/>
    </source>
</evidence>
<protein>
    <submittedName>
        <fullName evidence="5">LOW QUALITY PROTEIN: tumor necrosis factor receptor superfamily member 14-like</fullName>
    </submittedName>
</protein>
<dbReference type="KEGG" id="pvp:105311557"/>
<dbReference type="GO" id="GO:0002720">
    <property type="term" value="P:positive regulation of cytokine production involved in immune response"/>
    <property type="evidence" value="ECO:0007669"/>
    <property type="project" value="TreeGrafter"/>
</dbReference>
<reference evidence="5" key="1">
    <citation type="submission" date="2025-08" db="UniProtKB">
        <authorList>
            <consortium name="RefSeq"/>
        </authorList>
    </citation>
    <scope>IDENTIFICATION</scope>
    <source>
        <tissue evidence="5">Kidney</tissue>
    </source>
</reference>
<feature type="disulfide bond" evidence="1">
    <location>
        <begin position="42"/>
        <end position="60"/>
    </location>
</feature>
<dbReference type="PRINTS" id="PR01965">
    <property type="entry name" value="TNFACTORR14"/>
</dbReference>
<dbReference type="GO" id="GO:2000406">
    <property type="term" value="P:positive regulation of T cell migration"/>
    <property type="evidence" value="ECO:0007669"/>
    <property type="project" value="TreeGrafter"/>
</dbReference>
<dbReference type="GO" id="GO:0046642">
    <property type="term" value="P:negative regulation of alpha-beta T cell proliferation"/>
    <property type="evidence" value="ECO:0007669"/>
    <property type="project" value="TreeGrafter"/>
</dbReference>
<evidence type="ECO:0000256" key="2">
    <source>
        <dbReference type="SAM" id="SignalP"/>
    </source>
</evidence>
<gene>
    <name evidence="5" type="primary">LOC105311557</name>
</gene>
<dbReference type="GO" id="GO:0050830">
    <property type="term" value="P:defense response to Gram-positive bacterium"/>
    <property type="evidence" value="ECO:0007669"/>
    <property type="project" value="TreeGrafter"/>
</dbReference>
<dbReference type="PANTHER" id="PTHR46838:SF1">
    <property type="entry name" value="TUMOR NECROSIS FACTOR RECEPTOR SUPERFAMILY MEMBER 14"/>
    <property type="match status" value="1"/>
</dbReference>
<dbReference type="Gene3D" id="2.10.50.10">
    <property type="entry name" value="Tumor Necrosis Factor Receptor, subunit A, domain 2"/>
    <property type="match status" value="1"/>
</dbReference>
<name>A0A6P3S6C0_PTEVA</name>
<dbReference type="InterPro" id="IPR022332">
    <property type="entry name" value="TNFR_14"/>
</dbReference>
<keyword evidence="4" id="KW-1185">Reference proteome</keyword>
<dbReference type="PROSITE" id="PS50050">
    <property type="entry name" value="TNFR_NGFR_2"/>
    <property type="match status" value="1"/>
</dbReference>
<feature type="signal peptide" evidence="2">
    <location>
        <begin position="1"/>
        <end position="23"/>
    </location>
</feature>
<evidence type="ECO:0000313" key="4">
    <source>
        <dbReference type="Proteomes" id="UP000515202"/>
    </source>
</evidence>
<comment type="caution">
    <text evidence="1">Lacks conserved residue(s) required for the propagation of feature annotation.</text>
</comment>
<proteinExistence type="predicted"/>